<accession>A0AA39WUW3</accession>
<dbReference type="Proteomes" id="UP001174934">
    <property type="component" value="Unassembled WGS sequence"/>
</dbReference>
<gene>
    <name evidence="1" type="ORF">B0T17DRAFT_509307</name>
</gene>
<keyword evidence="2" id="KW-1185">Reference proteome</keyword>
<dbReference type="AlphaFoldDB" id="A0AA39WUW3"/>
<evidence type="ECO:0000313" key="2">
    <source>
        <dbReference type="Proteomes" id="UP001174934"/>
    </source>
</evidence>
<reference evidence="1" key="1">
    <citation type="submission" date="2023-06" db="EMBL/GenBank/DDBJ databases">
        <title>Genome-scale phylogeny and comparative genomics of the fungal order Sordariales.</title>
        <authorList>
            <consortium name="Lawrence Berkeley National Laboratory"/>
            <person name="Hensen N."/>
            <person name="Bonometti L."/>
            <person name="Westerberg I."/>
            <person name="Brannstrom I.O."/>
            <person name="Guillou S."/>
            <person name="Cros-Aarteil S."/>
            <person name="Calhoun S."/>
            <person name="Haridas S."/>
            <person name="Kuo A."/>
            <person name="Mondo S."/>
            <person name="Pangilinan J."/>
            <person name="Riley R."/>
            <person name="LaButti K."/>
            <person name="Andreopoulos B."/>
            <person name="Lipzen A."/>
            <person name="Chen C."/>
            <person name="Yanf M."/>
            <person name="Daum C."/>
            <person name="Ng V."/>
            <person name="Clum A."/>
            <person name="Steindorff A."/>
            <person name="Ohm R."/>
            <person name="Martin F."/>
            <person name="Silar P."/>
            <person name="Natvig D."/>
            <person name="Lalanne C."/>
            <person name="Gautier V."/>
            <person name="Ament-velasquez S.L."/>
            <person name="Kruys A."/>
            <person name="Hutchinson M.I."/>
            <person name="Powell A.J."/>
            <person name="Barry K."/>
            <person name="Miller A.N."/>
            <person name="Grigoriev I.V."/>
            <person name="Debuchy R."/>
            <person name="Gladieux P."/>
            <person name="Thoren M.H."/>
            <person name="Johannesson H."/>
        </authorList>
    </citation>
    <scope>NUCLEOTIDE SEQUENCE</scope>
    <source>
        <strain evidence="1">SMH3391-2</strain>
    </source>
</reference>
<organism evidence="1 2">
    <name type="scientific">Bombardia bombarda</name>
    <dbReference type="NCBI Taxonomy" id="252184"/>
    <lineage>
        <taxon>Eukaryota</taxon>
        <taxon>Fungi</taxon>
        <taxon>Dikarya</taxon>
        <taxon>Ascomycota</taxon>
        <taxon>Pezizomycotina</taxon>
        <taxon>Sordariomycetes</taxon>
        <taxon>Sordariomycetidae</taxon>
        <taxon>Sordariales</taxon>
        <taxon>Lasiosphaeriaceae</taxon>
        <taxon>Bombardia</taxon>
    </lineage>
</organism>
<comment type="caution">
    <text evidence="1">The sequence shown here is derived from an EMBL/GenBank/DDBJ whole genome shotgun (WGS) entry which is preliminary data.</text>
</comment>
<protein>
    <submittedName>
        <fullName evidence="1">Uncharacterized protein</fullName>
    </submittedName>
</protein>
<name>A0AA39WUW3_9PEZI</name>
<proteinExistence type="predicted"/>
<sequence length="660" mass="71977">MVSWEEAGRSTLVVFNHSAHRARGIIVVGEPVSVTKGKILALDWSKVQQHVPASMELASPDEAPSRHVDTAGKLASLVELADAPRQPPPPTPYSGTLGGSPIDNFVVEPGPSAKGVGNWQESSFNWRTKPIAHNRLGTAATALGRREGTRLPGKFSAEGLVENLSPEGGSGETPIRRKAQSTELFQRSYLPVRSARREARRWMATARLGSPPEDWVSQMPGYHRFYLACRVQPGTSTSSKFGPDTPLQLLRRAVLVAGRLGPRLTPQSIPQVFSIHSFAPSLRLKSVTRGQLPNVGNWVGGRLRLCLPNGQWDPLPWEPEKVDSCSPYSASFMNLHHYRQFFPRIKRCATTSMHHGRQARSRREQAVRWYLSVWVLECSVPCMGTWCSAKHEPSDKLPWDLGRPPSLSSCQQQLTIRHLPFPCYLLFHFLPTICLLYVLMSVEEAGIMLGFRPKPVDLELAGAGVDAGARPSRDVRALPTYLLKPATALVIQVLAPSVVEVCGLKSAVAVCGLASTVCGLPTTMAAVPTANTPYPWQLAPGSQVAETAVSSGGEEANEVATSIAESLLHYAAKHYLTPLQTPSFWTGLSADLRLVICPSLSGLRCRARIEQALHCYPADLGFEIHEKEISLPPGIIPARIPPTGFPTIQPASLVPDQQRS</sequence>
<evidence type="ECO:0000313" key="1">
    <source>
        <dbReference type="EMBL" id="KAK0622015.1"/>
    </source>
</evidence>
<dbReference type="EMBL" id="JAULSR010000004">
    <property type="protein sequence ID" value="KAK0622015.1"/>
    <property type="molecule type" value="Genomic_DNA"/>
</dbReference>